<organism evidence="1 2">
    <name type="scientific">Morganella morganii</name>
    <name type="common">Proteus morganii</name>
    <dbReference type="NCBI Taxonomy" id="582"/>
    <lineage>
        <taxon>Bacteria</taxon>
        <taxon>Pseudomonadati</taxon>
        <taxon>Pseudomonadota</taxon>
        <taxon>Gammaproteobacteria</taxon>
        <taxon>Enterobacterales</taxon>
        <taxon>Morganellaceae</taxon>
        <taxon>Morganella</taxon>
    </lineage>
</organism>
<dbReference type="AlphaFoldDB" id="A0A9Q4CT98"/>
<evidence type="ECO:0000313" key="2">
    <source>
        <dbReference type="Proteomes" id="UP001076655"/>
    </source>
</evidence>
<protein>
    <submittedName>
        <fullName evidence="1">Uncharacterized protein</fullName>
    </submittedName>
</protein>
<accession>A0A9Q4CT98</accession>
<gene>
    <name evidence="1" type="ORF">N0392_15955</name>
</gene>
<proteinExistence type="predicted"/>
<dbReference type="EMBL" id="JAPNMI010000009">
    <property type="protein sequence ID" value="MCY0791176.1"/>
    <property type="molecule type" value="Genomic_DNA"/>
</dbReference>
<comment type="caution">
    <text evidence="1">The sequence shown here is derived from an EMBL/GenBank/DDBJ whole genome shotgun (WGS) entry which is preliminary data.</text>
</comment>
<name>A0A9Q4CT98_MORMO</name>
<dbReference type="Proteomes" id="UP001076655">
    <property type="component" value="Unassembled WGS sequence"/>
</dbReference>
<sequence>MTLTRYFRVPDGIYPAVIHSDSDARIQYTWSENTERYIPSGSDTELTGTPFYIPPGHHPLSDDKDCSVTEREKTIDLCYTFCADSGYQQPASGSEEYGRMTYHYISGNGESTPLNSNEKISHFFSEIGFTDATEISKIAHQGHASMANIRFTELLKSQNDTDDILFIAPGGSKGKMTIQQLSPGDYQITSEADFILRSTNQEAACYQNDITMKGIRITHFSTTETLSEKDTLTLTLAVSSESRLAADLIALKFR</sequence>
<reference evidence="1" key="1">
    <citation type="submission" date="2022-08" db="EMBL/GenBank/DDBJ databases">
        <authorList>
            <person name="Dale J.L."/>
        </authorList>
    </citation>
    <scope>NUCLEOTIDE SEQUENCE</scope>
    <source>
        <strain evidence="1">2022EL-00758</strain>
    </source>
</reference>
<dbReference type="RefSeq" id="WP_260249898.1">
    <property type="nucleotide sequence ID" value="NZ_JALMEJ010000012.1"/>
</dbReference>
<evidence type="ECO:0000313" key="1">
    <source>
        <dbReference type="EMBL" id="MCY0791176.1"/>
    </source>
</evidence>